<dbReference type="Pfam" id="PF01554">
    <property type="entry name" value="MatE"/>
    <property type="match status" value="2"/>
</dbReference>
<keyword evidence="6 9" id="KW-1133">Transmembrane helix</keyword>
<evidence type="ECO:0000313" key="10">
    <source>
        <dbReference type="EMBL" id="CAI2365320.1"/>
    </source>
</evidence>
<reference evidence="10" key="1">
    <citation type="submission" date="2023-07" db="EMBL/GenBank/DDBJ databases">
        <authorList>
            <consortium name="AG Swart"/>
            <person name="Singh M."/>
            <person name="Singh A."/>
            <person name="Seah K."/>
            <person name="Emmerich C."/>
        </authorList>
    </citation>
    <scope>NUCLEOTIDE SEQUENCE</scope>
    <source>
        <strain evidence="10">DP1</strain>
    </source>
</reference>
<feature type="transmembrane region" description="Helical" evidence="9">
    <location>
        <begin position="354"/>
        <end position="375"/>
    </location>
</feature>
<dbReference type="GO" id="GO:0005886">
    <property type="term" value="C:plasma membrane"/>
    <property type="evidence" value="ECO:0007669"/>
    <property type="project" value="UniProtKB-SubCell"/>
</dbReference>
<sequence length="515" mass="56423">MSDSEIEMSDKSSESLFSGSSHKSSSNLDSYISAMVRDAEEISYGQGLIQMVKYAIPSSGGMLLRRVIDIINYIVIGSLGDPTLISGAGLGITTITITTISLGMGLAGGVETLSSQAFGNGKNYLAGCYYRRAQVVLVMLFIPQAILLYFITPVLIAVGQPVRSAEIAGIFVKILIPGVWGYCQTELLRRFLGTQGEFYIVTNFQIFNCIMHPLWLYLFVHALDLSVNGVAIATSITYFMNYLLPLVYVTLKKDSVKKNSMHWINKDSFTGLGEYMKYGVPAMLLTALEYCAFEVCAMIAGVVGEEELAASVILLNVAAFVCMAPLGFCYASNTLVGNNLGAMNVNNVNMYRDLATYIALGFSLVLGASMFIFRYPIASLFTKDQDVIDIVVAGMPLISLCTFGDYIQEISQGTIKAMGIQNYATIFAIIGFWIIAIPLTILFSFKFHLGIYGIWGGMPLGLAFVGISYLFLIYRTDTMALAKDITIRIRKEVEGRTKNRFNTSKSANSDSFFQA</sequence>
<evidence type="ECO:0000256" key="8">
    <source>
        <dbReference type="SAM" id="MobiDB-lite"/>
    </source>
</evidence>
<evidence type="ECO:0000256" key="2">
    <source>
        <dbReference type="ARBA" id="ARBA00010199"/>
    </source>
</evidence>
<feature type="transmembrane region" description="Helical" evidence="9">
    <location>
        <begin position="387"/>
        <end position="408"/>
    </location>
</feature>
<protein>
    <submittedName>
        <fullName evidence="10">Uncharacterized protein</fullName>
    </submittedName>
</protein>
<evidence type="ECO:0000256" key="6">
    <source>
        <dbReference type="ARBA" id="ARBA00022989"/>
    </source>
</evidence>
<name>A0AAD1UHC5_EUPCR</name>
<feature type="transmembrane region" description="Helical" evidence="9">
    <location>
        <begin position="309"/>
        <end position="333"/>
    </location>
</feature>
<keyword evidence="7 9" id="KW-0472">Membrane</keyword>
<dbReference type="Proteomes" id="UP001295684">
    <property type="component" value="Unassembled WGS sequence"/>
</dbReference>
<dbReference type="InterPro" id="IPR048279">
    <property type="entry name" value="MdtK-like"/>
</dbReference>
<keyword evidence="3" id="KW-0813">Transport</keyword>
<comment type="subcellular location">
    <subcellularLocation>
        <location evidence="1">Cell membrane</location>
        <topology evidence="1">Multi-pass membrane protein</topology>
    </subcellularLocation>
</comment>
<dbReference type="InterPro" id="IPR002528">
    <property type="entry name" value="MATE_fam"/>
</dbReference>
<evidence type="ECO:0000256" key="9">
    <source>
        <dbReference type="SAM" id="Phobius"/>
    </source>
</evidence>
<feature type="transmembrane region" description="Helical" evidence="9">
    <location>
        <begin position="164"/>
        <end position="183"/>
    </location>
</feature>
<dbReference type="GO" id="GO:0015297">
    <property type="term" value="F:antiporter activity"/>
    <property type="evidence" value="ECO:0007669"/>
    <property type="project" value="InterPro"/>
</dbReference>
<feature type="transmembrane region" description="Helical" evidence="9">
    <location>
        <begin position="204"/>
        <end position="223"/>
    </location>
</feature>
<feature type="region of interest" description="Disordered" evidence="8">
    <location>
        <begin position="1"/>
        <end position="27"/>
    </location>
</feature>
<evidence type="ECO:0000256" key="7">
    <source>
        <dbReference type="ARBA" id="ARBA00023136"/>
    </source>
</evidence>
<feature type="transmembrane region" description="Helical" evidence="9">
    <location>
        <begin position="135"/>
        <end position="158"/>
    </location>
</feature>
<dbReference type="NCBIfam" id="TIGR00797">
    <property type="entry name" value="matE"/>
    <property type="match status" value="1"/>
</dbReference>
<keyword evidence="4" id="KW-1003">Cell membrane</keyword>
<dbReference type="GO" id="GO:0042910">
    <property type="term" value="F:xenobiotic transmembrane transporter activity"/>
    <property type="evidence" value="ECO:0007669"/>
    <property type="project" value="InterPro"/>
</dbReference>
<keyword evidence="5 9" id="KW-0812">Transmembrane</keyword>
<dbReference type="EMBL" id="CAMPGE010006474">
    <property type="protein sequence ID" value="CAI2365320.1"/>
    <property type="molecule type" value="Genomic_DNA"/>
</dbReference>
<gene>
    <name evidence="10" type="ORF">ECRASSUSDP1_LOCUS6669</name>
</gene>
<evidence type="ECO:0000256" key="3">
    <source>
        <dbReference type="ARBA" id="ARBA00022448"/>
    </source>
</evidence>
<organism evidence="10 11">
    <name type="scientific">Euplotes crassus</name>
    <dbReference type="NCBI Taxonomy" id="5936"/>
    <lineage>
        <taxon>Eukaryota</taxon>
        <taxon>Sar</taxon>
        <taxon>Alveolata</taxon>
        <taxon>Ciliophora</taxon>
        <taxon>Intramacronucleata</taxon>
        <taxon>Spirotrichea</taxon>
        <taxon>Hypotrichia</taxon>
        <taxon>Euplotida</taxon>
        <taxon>Euplotidae</taxon>
        <taxon>Moneuplotes</taxon>
    </lineage>
</organism>
<feature type="transmembrane region" description="Helical" evidence="9">
    <location>
        <begin position="229"/>
        <end position="251"/>
    </location>
</feature>
<evidence type="ECO:0000256" key="1">
    <source>
        <dbReference type="ARBA" id="ARBA00004651"/>
    </source>
</evidence>
<feature type="transmembrane region" description="Helical" evidence="9">
    <location>
        <begin position="451"/>
        <end position="474"/>
    </location>
</feature>
<evidence type="ECO:0000256" key="5">
    <source>
        <dbReference type="ARBA" id="ARBA00022692"/>
    </source>
</evidence>
<accession>A0AAD1UHC5</accession>
<comment type="similarity">
    <text evidence="2">Belongs to the multi antimicrobial extrusion (MATE) (TC 2.A.66.1) family.</text>
</comment>
<dbReference type="PANTHER" id="PTHR11206">
    <property type="entry name" value="MULTIDRUG RESISTANCE PROTEIN"/>
    <property type="match status" value="1"/>
</dbReference>
<evidence type="ECO:0000256" key="4">
    <source>
        <dbReference type="ARBA" id="ARBA00022475"/>
    </source>
</evidence>
<feature type="transmembrane region" description="Helical" evidence="9">
    <location>
        <begin position="420"/>
        <end position="445"/>
    </location>
</feature>
<evidence type="ECO:0000313" key="11">
    <source>
        <dbReference type="Proteomes" id="UP001295684"/>
    </source>
</evidence>
<dbReference type="AlphaFoldDB" id="A0AAD1UHC5"/>
<comment type="caution">
    <text evidence="10">The sequence shown here is derived from an EMBL/GenBank/DDBJ whole genome shotgun (WGS) entry which is preliminary data.</text>
</comment>
<keyword evidence="11" id="KW-1185">Reference proteome</keyword>
<feature type="compositionally biased region" description="Low complexity" evidence="8">
    <location>
        <begin position="14"/>
        <end position="27"/>
    </location>
</feature>
<proteinExistence type="inferred from homology"/>
<dbReference type="PIRSF" id="PIRSF006603">
    <property type="entry name" value="DinF"/>
    <property type="match status" value="1"/>
</dbReference>
<feature type="transmembrane region" description="Helical" evidence="9">
    <location>
        <begin position="282"/>
        <end position="303"/>
    </location>
</feature>